<dbReference type="GeneID" id="40327691"/>
<organism evidence="1 2">
    <name type="scientific">Trypanosoma rangeli</name>
    <dbReference type="NCBI Taxonomy" id="5698"/>
    <lineage>
        <taxon>Eukaryota</taxon>
        <taxon>Discoba</taxon>
        <taxon>Euglenozoa</taxon>
        <taxon>Kinetoplastea</taxon>
        <taxon>Metakinetoplastina</taxon>
        <taxon>Trypanosomatida</taxon>
        <taxon>Trypanosomatidae</taxon>
        <taxon>Trypanosoma</taxon>
        <taxon>Herpetosoma</taxon>
    </lineage>
</organism>
<name>A0A422NMP3_TRYRA</name>
<dbReference type="RefSeq" id="XP_029239424.1">
    <property type="nucleotide sequence ID" value="XM_029380711.1"/>
</dbReference>
<dbReference type="Proteomes" id="UP000283634">
    <property type="component" value="Unassembled WGS sequence"/>
</dbReference>
<reference evidence="1 2" key="1">
    <citation type="journal article" date="2018" name="BMC Genomics">
        <title>Genomic comparison of Trypanosoma conorhini and Trypanosoma rangeli to Trypanosoma cruzi strains of high and low virulence.</title>
        <authorList>
            <person name="Bradwell K.R."/>
            <person name="Koparde V.N."/>
            <person name="Matveyev A.V."/>
            <person name="Serrano M.G."/>
            <person name="Alves J.M."/>
            <person name="Parikh H."/>
            <person name="Huang B."/>
            <person name="Lee V."/>
            <person name="Espinosa-Alvarez O."/>
            <person name="Ortiz P.A."/>
            <person name="Costa-Martins A.G."/>
            <person name="Teixeira M.M."/>
            <person name="Buck G.A."/>
        </authorList>
    </citation>
    <scope>NUCLEOTIDE SEQUENCE [LARGE SCALE GENOMIC DNA]</scope>
    <source>
        <strain evidence="1 2">AM80</strain>
    </source>
</reference>
<comment type="caution">
    <text evidence="1">The sequence shown here is derived from an EMBL/GenBank/DDBJ whole genome shotgun (WGS) entry which is preliminary data.</text>
</comment>
<protein>
    <submittedName>
        <fullName evidence="1">Uncharacterized protein</fullName>
    </submittedName>
</protein>
<evidence type="ECO:0000313" key="1">
    <source>
        <dbReference type="EMBL" id="RNF06735.1"/>
    </source>
</evidence>
<evidence type="ECO:0000313" key="2">
    <source>
        <dbReference type="Proteomes" id="UP000283634"/>
    </source>
</evidence>
<dbReference type="OrthoDB" id="10338164at2759"/>
<dbReference type="EMBL" id="MKGL01000102">
    <property type="protein sequence ID" value="RNF06735.1"/>
    <property type="molecule type" value="Genomic_DNA"/>
</dbReference>
<sequence length="103" mass="11449">MFAVQLEGFYWVECVNGSASFAYCPGDGAVHRCGNMPECTVYAPTGICPSSLESCRYLCADRYAFLLGGVCDFRVRFYNNNGTLKGHVRRPPTLWGRCCCCHT</sequence>
<proteinExistence type="predicted"/>
<gene>
    <name evidence="1" type="ORF">TraAM80_03758</name>
</gene>
<accession>A0A422NMP3</accession>
<dbReference type="AlphaFoldDB" id="A0A422NMP3"/>
<keyword evidence="2" id="KW-1185">Reference proteome</keyword>